<name>A0ACC0B116_CATRO</name>
<sequence>MQYITYENLPKFCSVCKLVGHNFERCFHNPKNKKELGQKTPMRISSNGKQAGKATAAGDVGETNQMQEGRGTTSNARQRDGQSLIGPKKAEENHRGKRTKTQLPEPVSVSASKGADSGGSKMAESGGDRPTADQIHSETRRERPDSVGKLFDIVKWNFAQWKVVHNFEEHEAGRMIIFWNPIMVEVQTMGLHDQVIHLQVTWKPWLVLGDFNNILELDDRIGGAQPRAYEALNFQNCCMDLGLTDITYNGARYTWNNGRIWSKIDRAMSNQRWLIEGHYAVANFLPPGCASDHSPCVVDLFHVQQFAAPRFMFFNMWADHEVFLSLVEQEWKKELFGTRQFFLCRKLKLLKKSFKALNRLEFSHIAERSKVATHELKRNQILLHDNPGDVTLRDLVKVQQKKTSFLLEAERKFCAQKTKTEFLLKGDKGTKLFHSLIKRNAKRNYVAMLGTFEASDPLEEDVLGEGPQINPQLREELRGSYTREEIKEALFDIGNEKSPGPDGYTSYFFKRAWNVIGEDFCQAIWEFFRTGKLLKQLNHCVIALIPKTKRAEKVGDFRPISCCNVTYKVITKLLANRLNKVLPFIVDKAQSAFIQGRSMVENIHLA</sequence>
<dbReference type="Proteomes" id="UP001060085">
    <property type="component" value="Linkage Group LG04"/>
</dbReference>
<reference evidence="2" key="1">
    <citation type="journal article" date="2023" name="Nat. Plants">
        <title>Single-cell RNA sequencing provides a high-resolution roadmap for understanding the multicellular compartmentation of specialized metabolism.</title>
        <authorList>
            <person name="Sun S."/>
            <person name="Shen X."/>
            <person name="Li Y."/>
            <person name="Li Y."/>
            <person name="Wang S."/>
            <person name="Li R."/>
            <person name="Zhang H."/>
            <person name="Shen G."/>
            <person name="Guo B."/>
            <person name="Wei J."/>
            <person name="Xu J."/>
            <person name="St-Pierre B."/>
            <person name="Chen S."/>
            <person name="Sun C."/>
        </authorList>
    </citation>
    <scope>NUCLEOTIDE SEQUENCE [LARGE SCALE GENOMIC DNA]</scope>
</reference>
<evidence type="ECO:0000313" key="1">
    <source>
        <dbReference type="EMBL" id="KAI5665828.1"/>
    </source>
</evidence>
<organism evidence="1 2">
    <name type="scientific">Catharanthus roseus</name>
    <name type="common">Madagascar periwinkle</name>
    <name type="synonym">Vinca rosea</name>
    <dbReference type="NCBI Taxonomy" id="4058"/>
    <lineage>
        <taxon>Eukaryota</taxon>
        <taxon>Viridiplantae</taxon>
        <taxon>Streptophyta</taxon>
        <taxon>Embryophyta</taxon>
        <taxon>Tracheophyta</taxon>
        <taxon>Spermatophyta</taxon>
        <taxon>Magnoliopsida</taxon>
        <taxon>eudicotyledons</taxon>
        <taxon>Gunneridae</taxon>
        <taxon>Pentapetalae</taxon>
        <taxon>asterids</taxon>
        <taxon>lamiids</taxon>
        <taxon>Gentianales</taxon>
        <taxon>Apocynaceae</taxon>
        <taxon>Rauvolfioideae</taxon>
        <taxon>Vinceae</taxon>
        <taxon>Catharanthinae</taxon>
        <taxon>Catharanthus</taxon>
    </lineage>
</organism>
<evidence type="ECO:0000313" key="2">
    <source>
        <dbReference type="Proteomes" id="UP001060085"/>
    </source>
</evidence>
<keyword evidence="2" id="KW-1185">Reference proteome</keyword>
<proteinExistence type="predicted"/>
<accession>A0ACC0B116</accession>
<protein>
    <submittedName>
        <fullName evidence="1">Uncharacterized protein</fullName>
    </submittedName>
</protein>
<gene>
    <name evidence="1" type="ORF">M9H77_15681</name>
</gene>
<comment type="caution">
    <text evidence="1">The sequence shown here is derived from an EMBL/GenBank/DDBJ whole genome shotgun (WGS) entry which is preliminary data.</text>
</comment>
<dbReference type="EMBL" id="CM044704">
    <property type="protein sequence ID" value="KAI5665828.1"/>
    <property type="molecule type" value="Genomic_DNA"/>
</dbReference>